<feature type="region of interest" description="Disordered" evidence="1">
    <location>
        <begin position="48"/>
        <end position="109"/>
    </location>
</feature>
<evidence type="ECO:0000313" key="2">
    <source>
        <dbReference type="EMBL" id="ABV22161.1"/>
    </source>
</evidence>
<feature type="compositionally biased region" description="Basic and acidic residues" evidence="1">
    <location>
        <begin position="73"/>
        <end position="82"/>
    </location>
</feature>
<feature type="compositionally biased region" description="Polar residues" evidence="1">
    <location>
        <begin position="83"/>
        <end position="97"/>
    </location>
</feature>
<dbReference type="PANTHER" id="PTHR16537:SF1">
    <property type="entry name" value="PROTEIN ZNRD2"/>
    <property type="match status" value="1"/>
</dbReference>
<dbReference type="AlphaFoldDB" id="A7YXN2"/>
<organism evidence="2">
    <name type="scientific">Perkinsus chesapeaki</name>
    <name type="common">Clam parasite</name>
    <name type="synonym">Perkinsus andrewsi</name>
    <dbReference type="NCBI Taxonomy" id="330153"/>
    <lineage>
        <taxon>Eukaryota</taxon>
        <taxon>Sar</taxon>
        <taxon>Alveolata</taxon>
        <taxon>Perkinsozoa</taxon>
        <taxon>Perkinsea</taxon>
        <taxon>Perkinsida</taxon>
        <taxon>Perkinsidae</taxon>
        <taxon>Perkinsus</taxon>
    </lineage>
</organism>
<dbReference type="PANTHER" id="PTHR16537">
    <property type="entry name" value="SJOEGREN SYNDROME/SCLERODERMA AUTOANTIGEN 1"/>
    <property type="match status" value="1"/>
</dbReference>
<protein>
    <submittedName>
        <fullName evidence="2">Uncharacterized protein</fullName>
    </submittedName>
</protein>
<name>A7YXN2_PERCH</name>
<dbReference type="InterPro" id="IPR009563">
    <property type="entry name" value="SSSCA1"/>
</dbReference>
<reference evidence="2" key="1">
    <citation type="journal article" date="2007" name="Proc. Natl. Acad. Sci. U.S.A.">
        <title>Spliced leader RNA trans-splicing in dinoflagellates.</title>
        <authorList>
            <person name="Zhang H."/>
            <person name="Hou Y."/>
            <person name="Miranda L."/>
            <person name="Campbell D.A."/>
            <person name="Sturm N.R."/>
            <person name="Gaasterland T."/>
            <person name="Lin S."/>
        </authorList>
    </citation>
    <scope>NUCLEOTIDE SEQUENCE</scope>
    <source>
        <strain evidence="2">Pch_cDNA16</strain>
    </source>
</reference>
<dbReference type="InterPro" id="IPR051888">
    <property type="entry name" value="UPF0148_domain"/>
</dbReference>
<sequence>MPSDTSSAIGEYLLKGWAMMGDSCPECCVPLLRSPDRVRMICVGCHSEWPSDETPNLSNGVTQQSQKLVGQKSYDEQPERSRQLSSVQEGPSRTSPTVEEEEEEPRQWKQTVACSLERKMEYLAKRLDDAVDMDTIDRIMATMEKCSNVIERYSKH</sequence>
<proteinExistence type="evidence at transcript level"/>
<feature type="compositionally biased region" description="Polar residues" evidence="1">
    <location>
        <begin position="53"/>
        <end position="68"/>
    </location>
</feature>
<evidence type="ECO:0000256" key="1">
    <source>
        <dbReference type="SAM" id="MobiDB-lite"/>
    </source>
</evidence>
<accession>A7YXN2</accession>
<dbReference type="EMBL" id="EF134047">
    <property type="protein sequence ID" value="ABV22161.1"/>
    <property type="molecule type" value="mRNA"/>
</dbReference>
<dbReference type="Pfam" id="PF06677">
    <property type="entry name" value="Auto_anti-p27"/>
    <property type="match status" value="1"/>
</dbReference>